<dbReference type="EMBL" id="MF668267">
    <property type="protein sequence ID" value="ASZ72724.1"/>
    <property type="molecule type" value="Genomic_DNA"/>
</dbReference>
<gene>
    <name evidence="1" type="ORF">SEA_APOCALYPSE_36</name>
</gene>
<dbReference type="Proteomes" id="UP000222083">
    <property type="component" value="Segment"/>
</dbReference>
<proteinExistence type="predicted"/>
<evidence type="ECO:0000313" key="2">
    <source>
        <dbReference type="Proteomes" id="UP000222083"/>
    </source>
</evidence>
<reference evidence="1 2" key="1">
    <citation type="submission" date="2017-08" db="EMBL/GenBank/DDBJ databases">
        <authorList>
            <person name="Loney R.E."/>
            <person name="Wentworth H.A."/>
            <person name="Hanna I.R."/>
            <person name="Delesalle V.A."/>
            <person name="Grose J."/>
            <person name="Hope S."/>
            <person name="Breakwell D."/>
            <person name="Garlena R.A."/>
            <person name="Russell D.A."/>
            <person name="Pope W.H."/>
            <person name="Jacobs-Sera D."/>
            <person name="Hendrix R.W."/>
            <person name="Hatfull G.F."/>
        </authorList>
    </citation>
    <scope>NUCLEOTIDE SEQUENCE [LARGE SCALE GENOMIC DNA]</scope>
</reference>
<organism evidence="1 2">
    <name type="scientific">Mycobacterium phage Apocalypse</name>
    <dbReference type="NCBI Taxonomy" id="2027890"/>
    <lineage>
        <taxon>Viruses</taxon>
        <taxon>Duplodnaviria</taxon>
        <taxon>Heunggongvirae</taxon>
        <taxon>Uroviricota</taxon>
        <taxon>Caudoviricetes</taxon>
        <taxon>Weiservirinae</taxon>
        <taxon>Anayavirus</taxon>
        <taxon>Anayavirus apocalypse</taxon>
    </lineage>
</organism>
<name>A0A249XNJ4_9CAUD</name>
<protein>
    <submittedName>
        <fullName evidence="1">Uncharacterized protein</fullName>
    </submittedName>
</protein>
<sequence>MTCADQPKRRFPANIANAPRRSVGGGRFVVLLTCIQAARSVGMATTERRDRSPK</sequence>
<evidence type="ECO:0000313" key="1">
    <source>
        <dbReference type="EMBL" id="ASZ72724.1"/>
    </source>
</evidence>
<accession>A0A249XNJ4</accession>
<keyword evidence="2" id="KW-1185">Reference proteome</keyword>